<sequence>MSEISRATTSDLAELHPLVEKYRAFYKQPENEKTLGYLEQRIKNEEAIAFIARVDGEAVGFTLLYPTFSTVSLSNIWLLNDLYVDESARGKGIASELMDVAESAAKSAGATRVFLRTANDNLPAQALYEGRNWVKDEVFRRYDLVF</sequence>
<dbReference type="Gene3D" id="3.40.630.30">
    <property type="match status" value="1"/>
</dbReference>
<reference evidence="4" key="1">
    <citation type="submission" date="2020-05" db="EMBL/GenBank/DDBJ databases">
        <authorList>
            <person name="Chiriac C."/>
            <person name="Salcher M."/>
            <person name="Ghai R."/>
            <person name="Kavagutti S V."/>
        </authorList>
    </citation>
    <scope>NUCLEOTIDE SEQUENCE</scope>
</reference>
<protein>
    <submittedName>
        <fullName evidence="4">Unannotated protein</fullName>
    </submittedName>
</protein>
<evidence type="ECO:0000313" key="4">
    <source>
        <dbReference type="EMBL" id="CAB4659101.1"/>
    </source>
</evidence>
<dbReference type="AlphaFoldDB" id="A0A6J6LBH7"/>
<dbReference type="Pfam" id="PF00583">
    <property type="entry name" value="Acetyltransf_1"/>
    <property type="match status" value="1"/>
</dbReference>
<keyword evidence="2" id="KW-0012">Acyltransferase</keyword>
<dbReference type="EMBL" id="CAEZWI010000133">
    <property type="protein sequence ID" value="CAB4659101.1"/>
    <property type="molecule type" value="Genomic_DNA"/>
</dbReference>
<name>A0A6J6LBH7_9ZZZZ</name>
<dbReference type="SUPFAM" id="SSF55729">
    <property type="entry name" value="Acyl-CoA N-acyltransferases (Nat)"/>
    <property type="match status" value="1"/>
</dbReference>
<dbReference type="PANTHER" id="PTHR43877">
    <property type="entry name" value="AMINOALKYLPHOSPHONATE N-ACETYLTRANSFERASE-RELATED-RELATED"/>
    <property type="match status" value="1"/>
</dbReference>
<dbReference type="PROSITE" id="PS51186">
    <property type="entry name" value="GNAT"/>
    <property type="match status" value="1"/>
</dbReference>
<evidence type="ECO:0000256" key="1">
    <source>
        <dbReference type="ARBA" id="ARBA00022679"/>
    </source>
</evidence>
<gene>
    <name evidence="4" type="ORF">UFOPK2237_00958</name>
</gene>
<dbReference type="InterPro" id="IPR000182">
    <property type="entry name" value="GNAT_dom"/>
</dbReference>
<dbReference type="InterPro" id="IPR050832">
    <property type="entry name" value="Bact_Acetyltransf"/>
</dbReference>
<organism evidence="4">
    <name type="scientific">freshwater metagenome</name>
    <dbReference type="NCBI Taxonomy" id="449393"/>
    <lineage>
        <taxon>unclassified sequences</taxon>
        <taxon>metagenomes</taxon>
        <taxon>ecological metagenomes</taxon>
    </lineage>
</organism>
<proteinExistence type="predicted"/>
<feature type="domain" description="N-acetyltransferase" evidence="3">
    <location>
        <begin position="2"/>
        <end position="146"/>
    </location>
</feature>
<evidence type="ECO:0000259" key="3">
    <source>
        <dbReference type="PROSITE" id="PS51186"/>
    </source>
</evidence>
<dbReference type="InterPro" id="IPR016181">
    <property type="entry name" value="Acyl_CoA_acyltransferase"/>
</dbReference>
<accession>A0A6J6LBH7</accession>
<dbReference type="CDD" id="cd04301">
    <property type="entry name" value="NAT_SF"/>
    <property type="match status" value="1"/>
</dbReference>
<keyword evidence="1" id="KW-0808">Transferase</keyword>
<dbReference type="PANTHER" id="PTHR43877:SF2">
    <property type="entry name" value="AMINOALKYLPHOSPHONATE N-ACETYLTRANSFERASE-RELATED"/>
    <property type="match status" value="1"/>
</dbReference>
<evidence type="ECO:0000256" key="2">
    <source>
        <dbReference type="ARBA" id="ARBA00023315"/>
    </source>
</evidence>
<dbReference type="GO" id="GO:0016747">
    <property type="term" value="F:acyltransferase activity, transferring groups other than amino-acyl groups"/>
    <property type="evidence" value="ECO:0007669"/>
    <property type="project" value="InterPro"/>
</dbReference>